<feature type="domain" description="AMOP" evidence="12">
    <location>
        <begin position="25"/>
        <end position="157"/>
    </location>
</feature>
<feature type="domain" description="EGF-like" evidence="11">
    <location>
        <begin position="1140"/>
        <end position="1181"/>
    </location>
</feature>
<dbReference type="SMART" id="SM00179">
    <property type="entry name" value="EGF_CA"/>
    <property type="match status" value="12"/>
</dbReference>
<keyword evidence="10" id="KW-0812">Transmembrane</keyword>
<feature type="disulfide bond" evidence="8">
    <location>
        <begin position="739"/>
        <end position="756"/>
    </location>
</feature>
<dbReference type="PROSITE" id="PS00022">
    <property type="entry name" value="EGF_1"/>
    <property type="match status" value="2"/>
</dbReference>
<dbReference type="PANTHER" id="PTHR24050">
    <property type="entry name" value="PA14 DOMAIN-CONTAINING PROTEIN"/>
    <property type="match status" value="1"/>
</dbReference>
<gene>
    <name evidence="13" type="ORF">EB796_010522</name>
</gene>
<dbReference type="InterPro" id="IPR000152">
    <property type="entry name" value="EGF-type_Asp/Asn_hydroxyl_site"/>
</dbReference>
<keyword evidence="3 8" id="KW-0245">EGF-like domain</keyword>
<dbReference type="PROSITE" id="PS00010">
    <property type="entry name" value="ASX_HYDROXYL"/>
    <property type="match status" value="10"/>
</dbReference>
<dbReference type="InterPro" id="IPR005533">
    <property type="entry name" value="AMOP_dom"/>
</dbReference>
<feature type="domain" description="EGF-like" evidence="11">
    <location>
        <begin position="646"/>
        <end position="686"/>
    </location>
</feature>
<dbReference type="PROSITE" id="PS50856">
    <property type="entry name" value="AMOP"/>
    <property type="match status" value="1"/>
</dbReference>
<feature type="domain" description="EGF-like" evidence="11">
    <location>
        <begin position="948"/>
        <end position="991"/>
    </location>
</feature>
<dbReference type="Gene3D" id="2.10.25.10">
    <property type="entry name" value="Laminin"/>
    <property type="match status" value="12"/>
</dbReference>
<dbReference type="Pfam" id="PF07645">
    <property type="entry name" value="EGF_CA"/>
    <property type="match status" value="10"/>
</dbReference>
<evidence type="ECO:0000256" key="1">
    <source>
        <dbReference type="ARBA" id="ARBA00004613"/>
    </source>
</evidence>
<keyword evidence="2" id="KW-0964">Secreted</keyword>
<evidence type="ECO:0000313" key="14">
    <source>
        <dbReference type="Proteomes" id="UP000593567"/>
    </source>
</evidence>
<evidence type="ECO:0000256" key="5">
    <source>
        <dbReference type="ARBA" id="ARBA00022737"/>
    </source>
</evidence>
<evidence type="ECO:0000256" key="3">
    <source>
        <dbReference type="ARBA" id="ARBA00022536"/>
    </source>
</evidence>
<feature type="transmembrane region" description="Helical" evidence="10">
    <location>
        <begin position="1419"/>
        <end position="1445"/>
    </location>
</feature>
<proteinExistence type="predicted"/>
<evidence type="ECO:0000313" key="13">
    <source>
        <dbReference type="EMBL" id="KAF6031164.1"/>
    </source>
</evidence>
<feature type="domain" description="EGF-like" evidence="11">
    <location>
        <begin position="901"/>
        <end position="938"/>
    </location>
</feature>
<sequence length="1540" mass="168102">MDQLDRAPSNTGIKGRWVFEVASGIVRRAETECINWFLIQARYNFPYGLAGSLAVPCPCNKFYALYDQNFYYDPNDDCAYSFTRKWQYSIFQGWTSYFQKCCYDRTFGALKTDPAEAGYPIANHKLINPRSYESQDLLPFLHCCTLSDFCPFFRIYRPVDDCLLYRPPKPIGGFGDPHMFTVDGFLYTFNPVGEFWMIKSDNFTMQARMVLSTSETTNATVPATQFGAFAMQSILDGNFSDAVHVETNSDRSEIEVRVGGLLISSRLQSESPVYRGEGVTVRLSNSTYIFSFDSGFSFEISLRVSVLSVQSFIPESMKGRIKESESIFWYPFGFTSASYTDLNFEPLFLNDLDTSNIDISVCDGDMLCEFDIFMTNDTRFGVETLDTKRDVEEKVKVLGTSVPFILGMSSFNATVSEPVTAIYSSNYTGNDTVTLYVLSKPDSATFEYTGIDTDYNFTWIPEDLSVYQSDSNNFSIEFIAVTSDNLGQNVSISPVFEVSVRLSPLCQNGLSNFNKLAPRDSGDPNPNFGIVECDCDPGYVGSTCDEDFDGCSDNLCDDGTCIDVPADEFNVTSGVTYTCNITECKPGYGRKNISGVVDSFCSDIDECLSSNNPCVNSDCSNFPGSFECQCRLGFRFNGSSTEVCVNIDECEEGIAPCEQVCMDTEGSFFCSCNDGYLPNTDGISCTADNNTALLCASLNCSFACNTTSSLCICPRGQILNATDGTSCDSINECEGSNVCDVSSGATCVDLDIGYECKCPEYGYQPLVNNNDPCQKCIFGSYGLKCNETCVCGDRARECDHELGCTNCNPGWKEDQCAVDIDECVEGTDRCGPLATCTNTNGSYLCSCPEGYHNLNSTHCENIDECATTSPCSNLARCDDTSPGYTCTCQSGLTGSGLNCADIDECQPVSGDSPCVALASCTNEFGSFRCDCNAGFSGDGKVNGTGCVDDNECQRATNACPFANSKCLNTPGSYNCLCIDGYELGADFISCLDINECTSNTFNCTLYETEHGFSVCNNLNGSYSCDTECDEGYLKTPISGTEFFTCEQSDECQAEIFPCSNETESCQDTDGSYECNCLPGFERNLSNETCFNTDECTAGTDNCTDVPNGRSDCVDTFGSFECKLSCNSGFMVSNDGTACENIDECEMGFCDATTQNCNDTEGSYSCTCKDGYEESVGATSCSDINECLGGLICGNGTQVCQNLPGSYNCSCNFGWEGENCDIQIETASFIEIQQRFILDFNTDWLIDTSPARREFNSLMSEALAPLFNSILSFLGVNIQDVSQYVANNQNGRKKRAIESGADVLVTYQAAYGSAVDEADAIHRALDYLVMSNYLLLFNGTNIEDQRFILVDGIFNELGDITCDTVSSKTGNVIVDCQGQGTCTEDEDGSGYPMCMCDIEFTGYNCDEATGVTEKPGTNLLALWISVAVAGALLVGGLLACSLALIYQRRKRSKPKVHRYSRPFSGGARGPAIFNPSGRMPTEAFNYQFPVGSVRDDQSDSTSSSSGTVRTQRTEGHVGSTVPFAPRWPRAYYAQLGDPDDN</sequence>
<dbReference type="Pfam" id="PF00008">
    <property type="entry name" value="EGF"/>
    <property type="match status" value="1"/>
</dbReference>
<accession>A0A7J7JZP0</accession>
<dbReference type="InterPro" id="IPR052235">
    <property type="entry name" value="Nephronectin_domain"/>
</dbReference>
<dbReference type="InterPro" id="IPR000742">
    <property type="entry name" value="EGF"/>
</dbReference>
<evidence type="ECO:0000256" key="10">
    <source>
        <dbReference type="SAM" id="Phobius"/>
    </source>
</evidence>
<dbReference type="SUPFAM" id="SSF57184">
    <property type="entry name" value="Growth factor receptor domain"/>
    <property type="match status" value="4"/>
</dbReference>
<evidence type="ECO:0000256" key="8">
    <source>
        <dbReference type="PROSITE-ProRule" id="PRU00076"/>
    </source>
</evidence>
<evidence type="ECO:0000259" key="11">
    <source>
        <dbReference type="PROSITE" id="PS50026"/>
    </source>
</evidence>
<dbReference type="PROSITE" id="PS01186">
    <property type="entry name" value="EGF_2"/>
    <property type="match status" value="6"/>
</dbReference>
<dbReference type="SMART" id="SM00181">
    <property type="entry name" value="EGF"/>
    <property type="match status" value="16"/>
</dbReference>
<dbReference type="PROSITE" id="PS01187">
    <property type="entry name" value="EGF_CA"/>
    <property type="match status" value="4"/>
</dbReference>
<dbReference type="PROSITE" id="PS50026">
    <property type="entry name" value="EGF_3"/>
    <property type="match status" value="10"/>
</dbReference>
<dbReference type="EMBL" id="VXIV02001635">
    <property type="protein sequence ID" value="KAF6031164.1"/>
    <property type="molecule type" value="Genomic_DNA"/>
</dbReference>
<feature type="domain" description="EGF-like" evidence="11">
    <location>
        <begin position="819"/>
        <end position="860"/>
    </location>
</feature>
<dbReference type="InterPro" id="IPR009030">
    <property type="entry name" value="Growth_fac_rcpt_cys_sf"/>
</dbReference>
<feature type="compositionally biased region" description="Low complexity" evidence="9">
    <location>
        <begin position="1498"/>
        <end position="1509"/>
    </location>
</feature>
<keyword evidence="14" id="KW-1185">Reference proteome</keyword>
<dbReference type="InterPro" id="IPR001881">
    <property type="entry name" value="EGF-like_Ca-bd_dom"/>
</dbReference>
<feature type="region of interest" description="Disordered" evidence="9">
    <location>
        <begin position="1491"/>
        <end position="1521"/>
    </location>
</feature>
<dbReference type="GO" id="GO:0005509">
    <property type="term" value="F:calcium ion binding"/>
    <property type="evidence" value="ECO:0007669"/>
    <property type="project" value="InterPro"/>
</dbReference>
<dbReference type="Proteomes" id="UP000593567">
    <property type="component" value="Unassembled WGS sequence"/>
</dbReference>
<evidence type="ECO:0000256" key="4">
    <source>
        <dbReference type="ARBA" id="ARBA00022729"/>
    </source>
</evidence>
<dbReference type="GO" id="GO:0005576">
    <property type="term" value="C:extracellular region"/>
    <property type="evidence" value="ECO:0007669"/>
    <property type="project" value="UniProtKB-SubCell"/>
</dbReference>
<dbReference type="FunFam" id="2.10.25.10:FF:000014">
    <property type="entry name" value="Latent-transforming growth factor beta-binding protein 3"/>
    <property type="match status" value="1"/>
</dbReference>
<dbReference type="SUPFAM" id="SSF57196">
    <property type="entry name" value="EGF/Laminin"/>
    <property type="match status" value="2"/>
</dbReference>
<comment type="caution">
    <text evidence="13">The sequence shown here is derived from an EMBL/GenBank/DDBJ whole genome shotgun (WGS) entry which is preliminary data.</text>
</comment>
<feature type="domain" description="EGF-like" evidence="11">
    <location>
        <begin position="603"/>
        <end position="640"/>
    </location>
</feature>
<feature type="domain" description="EGF-like" evidence="11">
    <location>
        <begin position="1047"/>
        <end position="1086"/>
    </location>
</feature>
<evidence type="ECO:0000256" key="9">
    <source>
        <dbReference type="SAM" id="MobiDB-lite"/>
    </source>
</evidence>
<keyword evidence="7" id="KW-0325">Glycoprotein</keyword>
<protein>
    <submittedName>
        <fullName evidence="13">Uncharacterized protein</fullName>
    </submittedName>
</protein>
<comment type="caution">
    <text evidence="8">Lacks conserved residue(s) required for the propagation of feature annotation.</text>
</comment>
<feature type="domain" description="EGF-like" evidence="11">
    <location>
        <begin position="1182"/>
        <end position="1220"/>
    </location>
</feature>
<feature type="domain" description="EGF-like" evidence="11">
    <location>
        <begin position="729"/>
        <end position="769"/>
    </location>
</feature>
<dbReference type="PANTHER" id="PTHR24050:SF28">
    <property type="entry name" value="UROMODULIN-LIKE"/>
    <property type="match status" value="1"/>
</dbReference>
<evidence type="ECO:0000256" key="2">
    <source>
        <dbReference type="ARBA" id="ARBA00022525"/>
    </source>
</evidence>
<feature type="disulfide bond" evidence="8">
    <location>
        <begin position="1210"/>
        <end position="1219"/>
    </location>
</feature>
<evidence type="ECO:0000259" key="12">
    <source>
        <dbReference type="PROSITE" id="PS50856"/>
    </source>
</evidence>
<dbReference type="FunFam" id="2.10.25.10:FF:000119">
    <property type="entry name" value="vitamin K-dependent protein S"/>
    <property type="match status" value="1"/>
</dbReference>
<feature type="domain" description="EGF-like" evidence="11">
    <location>
        <begin position="861"/>
        <end position="900"/>
    </location>
</feature>
<dbReference type="InterPro" id="IPR049883">
    <property type="entry name" value="NOTCH1_EGF-like"/>
</dbReference>
<dbReference type="FunFam" id="2.10.25.10:FF:000038">
    <property type="entry name" value="Fibrillin 2"/>
    <property type="match status" value="1"/>
</dbReference>
<keyword evidence="10" id="KW-0472">Membrane</keyword>
<keyword evidence="10" id="KW-1133">Transmembrane helix</keyword>
<comment type="subcellular location">
    <subcellularLocation>
        <location evidence="1">Secreted</location>
    </subcellularLocation>
</comment>
<keyword evidence="6 8" id="KW-1015">Disulfide bond</keyword>
<evidence type="ECO:0000256" key="7">
    <source>
        <dbReference type="ARBA" id="ARBA00023180"/>
    </source>
</evidence>
<dbReference type="InterPro" id="IPR018097">
    <property type="entry name" value="EGF_Ca-bd_CS"/>
</dbReference>
<dbReference type="OrthoDB" id="5966313at2759"/>
<dbReference type="CDD" id="cd00054">
    <property type="entry name" value="EGF_CA"/>
    <property type="match status" value="6"/>
</dbReference>
<name>A0A7J7JZP0_BUGNE</name>
<keyword evidence="4" id="KW-0732">Signal</keyword>
<reference evidence="13" key="1">
    <citation type="submission" date="2020-06" db="EMBL/GenBank/DDBJ databases">
        <title>Draft genome of Bugula neritina, a colonial animal packing powerful symbionts and potential medicines.</title>
        <authorList>
            <person name="Rayko M."/>
        </authorList>
    </citation>
    <scope>NUCLEOTIDE SEQUENCE [LARGE SCALE GENOMIC DNA]</scope>
    <source>
        <strain evidence="13">Kwan_BN1</strain>
    </source>
</reference>
<evidence type="ECO:0000256" key="6">
    <source>
        <dbReference type="ARBA" id="ARBA00023157"/>
    </source>
</evidence>
<organism evidence="13 14">
    <name type="scientific">Bugula neritina</name>
    <name type="common">Brown bryozoan</name>
    <name type="synonym">Sertularia neritina</name>
    <dbReference type="NCBI Taxonomy" id="10212"/>
    <lineage>
        <taxon>Eukaryota</taxon>
        <taxon>Metazoa</taxon>
        <taxon>Spiralia</taxon>
        <taxon>Lophotrochozoa</taxon>
        <taxon>Bryozoa</taxon>
        <taxon>Gymnolaemata</taxon>
        <taxon>Cheilostomatida</taxon>
        <taxon>Flustrina</taxon>
        <taxon>Buguloidea</taxon>
        <taxon>Bugulidae</taxon>
        <taxon>Bugula</taxon>
    </lineage>
</organism>
<keyword evidence="5" id="KW-0677">Repeat</keyword>